<keyword evidence="12" id="KW-1185">Reference proteome</keyword>
<proteinExistence type="inferred from homology"/>
<dbReference type="Gene3D" id="1.10.10.10">
    <property type="entry name" value="Winged helix-like DNA-binding domain superfamily/Winged helix DNA-binding domain"/>
    <property type="match status" value="1"/>
</dbReference>
<dbReference type="PANTHER" id="PTHR33202:SF2">
    <property type="entry name" value="FERRIC UPTAKE REGULATION PROTEIN"/>
    <property type="match status" value="1"/>
</dbReference>
<dbReference type="InterPro" id="IPR036390">
    <property type="entry name" value="WH_DNA-bd_sf"/>
</dbReference>
<evidence type="ECO:0000256" key="4">
    <source>
        <dbReference type="ARBA" id="ARBA00022490"/>
    </source>
</evidence>
<evidence type="ECO:0000256" key="7">
    <source>
        <dbReference type="ARBA" id="ARBA00022833"/>
    </source>
</evidence>
<evidence type="ECO:0000256" key="1">
    <source>
        <dbReference type="ARBA" id="ARBA00004496"/>
    </source>
</evidence>
<dbReference type="Gene3D" id="3.30.1490.190">
    <property type="match status" value="1"/>
</dbReference>
<protein>
    <submittedName>
        <fullName evidence="11">Transcriptional repressor</fullName>
    </submittedName>
</protein>
<keyword evidence="8" id="KW-0805">Transcription regulation</keyword>
<evidence type="ECO:0000313" key="11">
    <source>
        <dbReference type="EMBL" id="WFP17664.1"/>
    </source>
</evidence>
<evidence type="ECO:0000256" key="10">
    <source>
        <dbReference type="ARBA" id="ARBA00023163"/>
    </source>
</evidence>
<dbReference type="EMBL" id="CP121252">
    <property type="protein sequence ID" value="WFP17664.1"/>
    <property type="molecule type" value="Genomic_DNA"/>
</dbReference>
<keyword evidence="6" id="KW-0479">Metal-binding</keyword>
<keyword evidence="10" id="KW-0804">Transcription</keyword>
<name>A0ABY8H932_9MICC</name>
<dbReference type="InterPro" id="IPR043135">
    <property type="entry name" value="Fur_C"/>
</dbReference>
<dbReference type="Pfam" id="PF01475">
    <property type="entry name" value="FUR"/>
    <property type="match status" value="1"/>
</dbReference>
<dbReference type="SUPFAM" id="SSF46785">
    <property type="entry name" value="Winged helix' DNA-binding domain"/>
    <property type="match status" value="1"/>
</dbReference>
<dbReference type="InterPro" id="IPR036388">
    <property type="entry name" value="WH-like_DNA-bd_sf"/>
</dbReference>
<evidence type="ECO:0000256" key="9">
    <source>
        <dbReference type="ARBA" id="ARBA00023125"/>
    </source>
</evidence>
<accession>A0ABY8H932</accession>
<dbReference type="InterPro" id="IPR002481">
    <property type="entry name" value="FUR"/>
</dbReference>
<evidence type="ECO:0000256" key="8">
    <source>
        <dbReference type="ARBA" id="ARBA00023015"/>
    </source>
</evidence>
<evidence type="ECO:0000256" key="3">
    <source>
        <dbReference type="ARBA" id="ARBA00011738"/>
    </source>
</evidence>
<evidence type="ECO:0000256" key="5">
    <source>
        <dbReference type="ARBA" id="ARBA00022491"/>
    </source>
</evidence>
<dbReference type="PANTHER" id="PTHR33202">
    <property type="entry name" value="ZINC UPTAKE REGULATION PROTEIN"/>
    <property type="match status" value="1"/>
</dbReference>
<evidence type="ECO:0000256" key="6">
    <source>
        <dbReference type="ARBA" id="ARBA00022723"/>
    </source>
</evidence>
<keyword evidence="5" id="KW-0678">Repressor</keyword>
<comment type="subunit">
    <text evidence="3">Homodimer.</text>
</comment>
<keyword evidence="4" id="KW-0963">Cytoplasm</keyword>
<sequence>MTTGSGERSAITGRVTRQKKAILAGLESSTDFLTAQELHGLLRERGDSVSLATVYRVLQQMVAAGEVDILPQDDGEALFRQCASTGHHHHLVCRRCGATVEIEAPTVEHWASRVADEHGYTEVEHTLEIYGLCPACAALPRDSSN</sequence>
<organism evidence="11 12">
    <name type="scientific">Citricoccus muralis</name>
    <dbReference type="NCBI Taxonomy" id="169134"/>
    <lineage>
        <taxon>Bacteria</taxon>
        <taxon>Bacillati</taxon>
        <taxon>Actinomycetota</taxon>
        <taxon>Actinomycetes</taxon>
        <taxon>Micrococcales</taxon>
        <taxon>Micrococcaceae</taxon>
        <taxon>Citricoccus</taxon>
    </lineage>
</organism>
<evidence type="ECO:0000313" key="12">
    <source>
        <dbReference type="Proteomes" id="UP001219037"/>
    </source>
</evidence>
<reference evidence="11 12" key="1">
    <citation type="submission" date="2023-04" db="EMBL/GenBank/DDBJ databases">
        <title>Funneling lignin-derived compounds into biodiesel using alkali-halophilic Citricoccus sp. P2.</title>
        <authorList>
            <person name="Luo C.-B."/>
        </authorList>
    </citation>
    <scope>NUCLEOTIDE SEQUENCE [LARGE SCALE GENOMIC DNA]</scope>
    <source>
        <strain evidence="11 12">P2</strain>
    </source>
</reference>
<evidence type="ECO:0000256" key="2">
    <source>
        <dbReference type="ARBA" id="ARBA00007957"/>
    </source>
</evidence>
<dbReference type="Proteomes" id="UP001219037">
    <property type="component" value="Chromosome"/>
</dbReference>
<comment type="similarity">
    <text evidence="2">Belongs to the Fur family.</text>
</comment>
<dbReference type="CDD" id="cd07153">
    <property type="entry name" value="Fur_like"/>
    <property type="match status" value="1"/>
</dbReference>
<keyword evidence="7" id="KW-0862">Zinc</keyword>
<dbReference type="RefSeq" id="WP_270105617.1">
    <property type="nucleotide sequence ID" value="NZ_CP121252.1"/>
</dbReference>
<gene>
    <name evidence="11" type="ORF">P8192_06060</name>
</gene>
<keyword evidence="9" id="KW-0238">DNA-binding</keyword>
<comment type="subcellular location">
    <subcellularLocation>
        <location evidence="1">Cytoplasm</location>
    </subcellularLocation>
</comment>